<dbReference type="InterPro" id="IPR008523">
    <property type="entry name" value="DUF805"/>
</dbReference>
<accession>A0A3B0ZY50</accession>
<keyword evidence="1" id="KW-0472">Membrane</keyword>
<proteinExistence type="predicted"/>
<feature type="transmembrane region" description="Helical" evidence="1">
    <location>
        <begin position="72"/>
        <end position="92"/>
    </location>
</feature>
<evidence type="ECO:0000313" key="2">
    <source>
        <dbReference type="EMBL" id="VAW98525.1"/>
    </source>
</evidence>
<dbReference type="Pfam" id="PF05656">
    <property type="entry name" value="DUF805"/>
    <property type="match status" value="1"/>
</dbReference>
<dbReference type="PANTHER" id="PTHR34980:SF3">
    <property type="entry name" value="BLR8105 PROTEIN"/>
    <property type="match status" value="1"/>
</dbReference>
<keyword evidence="1" id="KW-0812">Transmembrane</keyword>
<keyword evidence="1" id="KW-1133">Transmembrane helix</keyword>
<dbReference type="PANTHER" id="PTHR34980">
    <property type="entry name" value="INNER MEMBRANE PROTEIN-RELATED-RELATED"/>
    <property type="match status" value="1"/>
</dbReference>
<reference evidence="2" key="1">
    <citation type="submission" date="2018-06" db="EMBL/GenBank/DDBJ databases">
        <authorList>
            <person name="Zhirakovskaya E."/>
        </authorList>
    </citation>
    <scope>NUCLEOTIDE SEQUENCE</scope>
</reference>
<feature type="transmembrane region" description="Helical" evidence="1">
    <location>
        <begin position="104"/>
        <end position="122"/>
    </location>
</feature>
<dbReference type="GO" id="GO:0005886">
    <property type="term" value="C:plasma membrane"/>
    <property type="evidence" value="ECO:0007669"/>
    <property type="project" value="TreeGrafter"/>
</dbReference>
<feature type="transmembrane region" description="Helical" evidence="1">
    <location>
        <begin position="39"/>
        <end position="60"/>
    </location>
</feature>
<gene>
    <name evidence="2" type="ORF">MNBD_GAMMA21-2208</name>
</gene>
<evidence type="ECO:0000256" key="1">
    <source>
        <dbReference type="SAM" id="Phobius"/>
    </source>
</evidence>
<dbReference type="EMBL" id="UOFR01000060">
    <property type="protein sequence ID" value="VAW98525.1"/>
    <property type="molecule type" value="Genomic_DNA"/>
</dbReference>
<protein>
    <recommendedName>
        <fullName evidence="3">DUF805 domain-containing protein</fullName>
    </recommendedName>
</protein>
<organism evidence="2">
    <name type="scientific">hydrothermal vent metagenome</name>
    <dbReference type="NCBI Taxonomy" id="652676"/>
    <lineage>
        <taxon>unclassified sequences</taxon>
        <taxon>metagenomes</taxon>
        <taxon>ecological metagenomes</taxon>
    </lineage>
</organism>
<dbReference type="Gene3D" id="3.30.700.10">
    <property type="entry name" value="Glycoprotein, Type 4 Pilin"/>
    <property type="match status" value="1"/>
</dbReference>
<sequence>MSDSNQYQAPQSQVDKQMPQAFAKPKIFSVSGRIGRIRFLAYTLAVQLIMGIPNNLLGFILAPEMGVEGQVIILGATAISAIISLVLFFMFAIQRSHDMNSSGWLSLILLIPVIGYLVFLFAPGAHGTNRYGAPPQANGVGVILIAFILPIVGVIGILAAIAIPAYNGYLKATKEAQQMEQSTEQR</sequence>
<evidence type="ECO:0008006" key="3">
    <source>
        <dbReference type="Google" id="ProtNLM"/>
    </source>
</evidence>
<name>A0A3B0ZY50_9ZZZZ</name>
<feature type="transmembrane region" description="Helical" evidence="1">
    <location>
        <begin position="142"/>
        <end position="166"/>
    </location>
</feature>
<dbReference type="AlphaFoldDB" id="A0A3B0ZY50"/>